<reference evidence="2" key="1">
    <citation type="submission" date="2019-09" db="EMBL/GenBank/DDBJ databases">
        <title>Draft genome information of white flower Hibiscus syriacus.</title>
        <authorList>
            <person name="Kim Y.-M."/>
        </authorList>
    </citation>
    <scope>NUCLEOTIDE SEQUENCE [LARGE SCALE GENOMIC DNA]</scope>
    <source>
        <strain evidence="2">YM2019G1</strain>
    </source>
</reference>
<evidence type="ECO:0000256" key="1">
    <source>
        <dbReference type="SAM" id="MobiDB-lite"/>
    </source>
</evidence>
<keyword evidence="3" id="KW-1185">Reference proteome</keyword>
<proteinExistence type="predicted"/>
<protein>
    <submittedName>
        <fullName evidence="2">Uncharacterized protein</fullName>
    </submittedName>
</protein>
<comment type="caution">
    <text evidence="2">The sequence shown here is derived from an EMBL/GenBank/DDBJ whole genome shotgun (WGS) entry which is preliminary data.</text>
</comment>
<gene>
    <name evidence="2" type="ORF">F3Y22_tig00004004pilonHSYRG00083</name>
</gene>
<evidence type="ECO:0000313" key="2">
    <source>
        <dbReference type="EMBL" id="KAE8729069.1"/>
    </source>
</evidence>
<dbReference type="AlphaFoldDB" id="A0A6A3CPM7"/>
<organism evidence="2 3">
    <name type="scientific">Hibiscus syriacus</name>
    <name type="common">Rose of Sharon</name>
    <dbReference type="NCBI Taxonomy" id="106335"/>
    <lineage>
        <taxon>Eukaryota</taxon>
        <taxon>Viridiplantae</taxon>
        <taxon>Streptophyta</taxon>
        <taxon>Embryophyta</taxon>
        <taxon>Tracheophyta</taxon>
        <taxon>Spermatophyta</taxon>
        <taxon>Magnoliopsida</taxon>
        <taxon>eudicotyledons</taxon>
        <taxon>Gunneridae</taxon>
        <taxon>Pentapetalae</taxon>
        <taxon>rosids</taxon>
        <taxon>malvids</taxon>
        <taxon>Malvales</taxon>
        <taxon>Malvaceae</taxon>
        <taxon>Malvoideae</taxon>
        <taxon>Hibiscus</taxon>
    </lineage>
</organism>
<feature type="compositionally biased region" description="Low complexity" evidence="1">
    <location>
        <begin position="91"/>
        <end position="114"/>
    </location>
</feature>
<dbReference type="EMBL" id="VEPZ02000240">
    <property type="protein sequence ID" value="KAE8729069.1"/>
    <property type="molecule type" value="Genomic_DNA"/>
</dbReference>
<dbReference type="Proteomes" id="UP000436088">
    <property type="component" value="Unassembled WGS sequence"/>
</dbReference>
<sequence>MHAGCLYVSQTSIGIKHHDDFFPRRPSREVSIVNLSSEDYDEGATAAVPLIGSLNRALLKTVKHQSKPKLLDTILPNRLRRKPRLQHFPASSSPSSSSSSSRSSSPWPRSYSVPSSPIGASNLYAGKELPRAKLFSESMANKEDQEYEYSALQLLVLAVEQELCLEASVQQCSRKQEVILMIQGHDLEHFLDESKDDNHRLDYCSQAIFQACNNEDHEYSLQTSSTRKCTLTIREYTTQVKEICDLPTTNGSLILKVKQIATMLNCLLVESKPFL</sequence>
<feature type="region of interest" description="Disordered" evidence="1">
    <location>
        <begin position="82"/>
        <end position="114"/>
    </location>
</feature>
<name>A0A6A3CPM7_HIBSY</name>
<accession>A0A6A3CPM7</accession>
<evidence type="ECO:0000313" key="3">
    <source>
        <dbReference type="Proteomes" id="UP000436088"/>
    </source>
</evidence>